<keyword evidence="2" id="KW-1185">Reference proteome</keyword>
<dbReference type="Proteomes" id="UP001358586">
    <property type="component" value="Chromosome 6"/>
</dbReference>
<name>A0ABR0PPZ6_GOSAR</name>
<comment type="caution">
    <text evidence="1">The sequence shown here is derived from an EMBL/GenBank/DDBJ whole genome shotgun (WGS) entry which is preliminary data.</text>
</comment>
<sequence length="81" mass="9906">METCDAHIPSFMRRVYYHTRRRVVIAWVTGGWADIEWVSCCSQLERFMEATFREGFEHNLWSPNRYELVEKKFWWARCGIE</sequence>
<organism evidence="1 2">
    <name type="scientific">Gossypium arboreum</name>
    <name type="common">Tree cotton</name>
    <name type="synonym">Gossypium nanking</name>
    <dbReference type="NCBI Taxonomy" id="29729"/>
    <lineage>
        <taxon>Eukaryota</taxon>
        <taxon>Viridiplantae</taxon>
        <taxon>Streptophyta</taxon>
        <taxon>Embryophyta</taxon>
        <taxon>Tracheophyta</taxon>
        <taxon>Spermatophyta</taxon>
        <taxon>Magnoliopsida</taxon>
        <taxon>eudicotyledons</taxon>
        <taxon>Gunneridae</taxon>
        <taxon>Pentapetalae</taxon>
        <taxon>rosids</taxon>
        <taxon>malvids</taxon>
        <taxon>Malvales</taxon>
        <taxon>Malvaceae</taxon>
        <taxon>Malvoideae</taxon>
        <taxon>Gossypium</taxon>
    </lineage>
</organism>
<reference evidence="1 2" key="1">
    <citation type="submission" date="2023-03" db="EMBL/GenBank/DDBJ databases">
        <title>WGS of Gossypium arboreum.</title>
        <authorList>
            <person name="Yu D."/>
        </authorList>
    </citation>
    <scope>NUCLEOTIDE SEQUENCE [LARGE SCALE GENOMIC DNA]</scope>
    <source>
        <tissue evidence="1">Leaf</tissue>
    </source>
</reference>
<evidence type="ECO:0000313" key="2">
    <source>
        <dbReference type="Proteomes" id="UP001358586"/>
    </source>
</evidence>
<protein>
    <submittedName>
        <fullName evidence="1">Uncharacterized protein</fullName>
    </submittedName>
</protein>
<accession>A0ABR0PPZ6</accession>
<gene>
    <name evidence="1" type="ORF">PVK06_021342</name>
</gene>
<proteinExistence type="predicted"/>
<evidence type="ECO:0000313" key="1">
    <source>
        <dbReference type="EMBL" id="KAK5826423.1"/>
    </source>
</evidence>
<dbReference type="EMBL" id="JARKNE010000006">
    <property type="protein sequence ID" value="KAK5826423.1"/>
    <property type="molecule type" value="Genomic_DNA"/>
</dbReference>